<sequence length="64" mass="7273">MRIGGLCRPRNGHFNCYMPYAEPHGGCAVFRTEASASTPRNFPDFRIMILPGSGRKQFYDKDFS</sequence>
<reference evidence="2" key="1">
    <citation type="submission" date="2016-02" db="EMBL/GenBank/DDBJ databases">
        <authorList>
            <person name="Holder M.E."/>
            <person name="Ajami N.J."/>
            <person name="Petrosino J.F."/>
        </authorList>
    </citation>
    <scope>NUCLEOTIDE SEQUENCE [LARGE SCALE GENOMIC DNA]</scope>
    <source>
        <strain evidence="2">DSM 12838</strain>
    </source>
</reference>
<dbReference type="EMBL" id="CP014230">
    <property type="protein sequence ID" value="AMD92407.1"/>
    <property type="molecule type" value="Genomic_DNA"/>
</dbReference>
<dbReference type="KEGG" id="doa:AXF15_04300"/>
<name>A0A0X8JPA7_9BACT</name>
<evidence type="ECO:0000313" key="1">
    <source>
        <dbReference type="EMBL" id="AMD92407.1"/>
    </source>
</evidence>
<accession>A0A0X8JPA7</accession>
<dbReference type="Proteomes" id="UP000063964">
    <property type="component" value="Chromosome"/>
</dbReference>
<dbReference type="AlphaFoldDB" id="A0A0X8JPA7"/>
<proteinExistence type="predicted"/>
<dbReference type="STRING" id="888061.AXF15_04300"/>
<organism evidence="1 2">
    <name type="scientific">Desulfomicrobium orale DSM 12838</name>
    <dbReference type="NCBI Taxonomy" id="888061"/>
    <lineage>
        <taxon>Bacteria</taxon>
        <taxon>Pseudomonadati</taxon>
        <taxon>Thermodesulfobacteriota</taxon>
        <taxon>Desulfovibrionia</taxon>
        <taxon>Desulfovibrionales</taxon>
        <taxon>Desulfomicrobiaceae</taxon>
        <taxon>Desulfomicrobium</taxon>
    </lineage>
</organism>
<evidence type="ECO:0000313" key="2">
    <source>
        <dbReference type="Proteomes" id="UP000063964"/>
    </source>
</evidence>
<protein>
    <submittedName>
        <fullName evidence="1">Uncharacterized protein</fullName>
    </submittedName>
</protein>
<gene>
    <name evidence="1" type="ORF">AXF15_04300</name>
</gene>
<keyword evidence="2" id="KW-1185">Reference proteome</keyword>